<evidence type="ECO:0000313" key="2">
    <source>
        <dbReference type="EMBL" id="PAL20576.1"/>
    </source>
</evidence>
<gene>
    <name evidence="2" type="ORF">B9K05_12810</name>
</gene>
<sequence length="113" mass="12941">MTDILTFGELAGINKNVRKLAAGTVPAAYYKSAMDQVVALQQANAELQADKERLHREWNDFYDKLNEKYNALVADFNNNLDRENELVDKYNARLDQYNSLVRKYNALVKAPKA</sequence>
<organism evidence="2 3">
    <name type="scientific">Acetobacter syzygii</name>
    <dbReference type="NCBI Taxonomy" id="146476"/>
    <lineage>
        <taxon>Bacteria</taxon>
        <taxon>Pseudomonadati</taxon>
        <taxon>Pseudomonadota</taxon>
        <taxon>Alphaproteobacteria</taxon>
        <taxon>Acetobacterales</taxon>
        <taxon>Acetobacteraceae</taxon>
        <taxon>Acetobacter</taxon>
    </lineage>
</organism>
<protein>
    <submittedName>
        <fullName evidence="2">Uncharacterized protein</fullName>
    </submittedName>
</protein>
<dbReference type="Proteomes" id="UP000216033">
    <property type="component" value="Unassembled WGS sequence"/>
</dbReference>
<reference evidence="2 3" key="1">
    <citation type="submission" date="2017-04" db="EMBL/GenBank/DDBJ databases">
        <title>Kefir bacterial isolates.</title>
        <authorList>
            <person name="Kim Y."/>
            <person name="Blasche S."/>
            <person name="Patil K.R."/>
        </authorList>
    </citation>
    <scope>NUCLEOTIDE SEQUENCE [LARGE SCALE GENOMIC DNA]</scope>
    <source>
        <strain evidence="2 3">KR-2</strain>
    </source>
</reference>
<feature type="coiled-coil region" evidence="1">
    <location>
        <begin position="30"/>
        <end position="107"/>
    </location>
</feature>
<proteinExistence type="predicted"/>
<dbReference type="RefSeq" id="WP_095351990.1">
    <property type="nucleotide sequence ID" value="NZ_JABUNT010000017.1"/>
</dbReference>
<dbReference type="EMBL" id="NDFP01000020">
    <property type="protein sequence ID" value="PAL20576.1"/>
    <property type="molecule type" value="Genomic_DNA"/>
</dbReference>
<name>A0A270B8U7_9PROT</name>
<dbReference type="AlphaFoldDB" id="A0A270B8U7"/>
<evidence type="ECO:0000256" key="1">
    <source>
        <dbReference type="SAM" id="Coils"/>
    </source>
</evidence>
<keyword evidence="3" id="KW-1185">Reference proteome</keyword>
<keyword evidence="1" id="KW-0175">Coiled coil</keyword>
<comment type="caution">
    <text evidence="2">The sequence shown here is derived from an EMBL/GenBank/DDBJ whole genome shotgun (WGS) entry which is preliminary data.</text>
</comment>
<evidence type="ECO:0000313" key="3">
    <source>
        <dbReference type="Proteomes" id="UP000216033"/>
    </source>
</evidence>
<accession>A0A270B8U7</accession>